<evidence type="ECO:0000256" key="8">
    <source>
        <dbReference type="SAM" id="SignalP"/>
    </source>
</evidence>
<reference evidence="11" key="1">
    <citation type="submission" date="2025-08" db="UniProtKB">
        <authorList>
            <consortium name="RefSeq"/>
        </authorList>
    </citation>
    <scope>IDENTIFICATION</scope>
    <source>
        <tissue evidence="11">Thorax and Abdomen</tissue>
    </source>
</reference>
<dbReference type="PROSITE" id="PS00523">
    <property type="entry name" value="SULFATASE_1"/>
    <property type="match status" value="1"/>
</dbReference>
<dbReference type="PANTHER" id="PTHR10342">
    <property type="entry name" value="ARYLSULFATASE"/>
    <property type="match status" value="1"/>
</dbReference>
<dbReference type="PROSITE" id="PS00149">
    <property type="entry name" value="SULFATASE_2"/>
    <property type="match status" value="1"/>
</dbReference>
<feature type="domain" description="Sulfatase N-terminal" evidence="9">
    <location>
        <begin position="40"/>
        <end position="357"/>
    </location>
</feature>
<evidence type="ECO:0000256" key="2">
    <source>
        <dbReference type="ARBA" id="ARBA00008779"/>
    </source>
</evidence>
<dbReference type="Gene3D" id="3.40.720.10">
    <property type="entry name" value="Alkaline Phosphatase, subunit A"/>
    <property type="match status" value="1"/>
</dbReference>
<dbReference type="Pfam" id="PF00884">
    <property type="entry name" value="Sulfatase"/>
    <property type="match status" value="1"/>
</dbReference>
<dbReference type="PROSITE" id="PS51257">
    <property type="entry name" value="PROKAR_LIPOPROTEIN"/>
    <property type="match status" value="1"/>
</dbReference>
<keyword evidence="7" id="KW-1133">Transmembrane helix</keyword>
<dbReference type="GO" id="GO:0046872">
    <property type="term" value="F:metal ion binding"/>
    <property type="evidence" value="ECO:0007669"/>
    <property type="project" value="UniProtKB-KW"/>
</dbReference>
<feature type="chain" id="PRO_5027005244" evidence="8">
    <location>
        <begin position="18"/>
        <end position="589"/>
    </location>
</feature>
<dbReference type="SUPFAM" id="SSF53649">
    <property type="entry name" value="Alkaline phosphatase-like"/>
    <property type="match status" value="1"/>
</dbReference>
<dbReference type="Gene3D" id="3.30.1120.10">
    <property type="match status" value="2"/>
</dbReference>
<dbReference type="CDD" id="cd16029">
    <property type="entry name" value="4-S"/>
    <property type="match status" value="1"/>
</dbReference>
<comment type="similarity">
    <text evidence="2">Belongs to the sulfatase family.</text>
</comment>
<dbReference type="KEGG" id="nlo:107227950"/>
<accession>A0A6J0CFF5</accession>
<keyword evidence="10" id="KW-1185">Reference proteome</keyword>
<evidence type="ECO:0000256" key="6">
    <source>
        <dbReference type="ARBA" id="ARBA00023180"/>
    </source>
</evidence>
<keyword evidence="5" id="KW-0106">Calcium</keyword>
<evidence type="ECO:0000259" key="9">
    <source>
        <dbReference type="Pfam" id="PF00884"/>
    </source>
</evidence>
<sequence>MVLRFAEFASIASLVLAFVSCEPYREYYRREPTEYNTPLHIIVIMADDLGWNDVGFHGSNQIPTPNIDALAYNGIILNRHYTLPSCTPSRAAFLTGRYPIRMGMQGAGIKGGEPRGIPLNVHTLPEHLKGIGYVTRLIGKWHVGYHTPQHTPMHRGFDSFLGFYNSHITYFDHKYKQQNLSGFDMHRGVEPDWGSQGDYATDLFTDEAIRVIKAHDPSRPLYLQVSHLAVHPPLEVPREDLWTDEFKHIRESNRRIFAAMVSRLDDSVGQIVAALGAQHMLRDSLIVFMTDNGAASVGEFRNFGSNWPLRGTKYTLYEGGVRGVAAIWSPRLYDTMRVSDQLVHMTDWLPTLYAAAGGKVGDLGDIDGVNQWPSFSTEHGGKIRNSLLLNIDEVSETEAAIQGRYKLLRGSFNRGFYDGYQGESGRDMRDVFYNTSLVIGSAVSKTITTYLGGPITQYSAMIPLRLNASVECTVYPGPFRKSHFDTCNETECLFDIINDPCETKNIARDFPKIVSELDLFLEKYSNYLEKQALIPVDWHADPRSFNGTWQPWLSPGAYAYTKCGAAVSTIAICAHMGMVLLVVGLRAFL</sequence>
<dbReference type="InParanoid" id="A0A6J0CFF5"/>
<dbReference type="PANTHER" id="PTHR10342:SF264">
    <property type="entry name" value="MIP05773P-RELATED"/>
    <property type="match status" value="1"/>
</dbReference>
<evidence type="ECO:0000256" key="5">
    <source>
        <dbReference type="ARBA" id="ARBA00022837"/>
    </source>
</evidence>
<dbReference type="GeneID" id="107227950"/>
<evidence type="ECO:0000256" key="7">
    <source>
        <dbReference type="SAM" id="Phobius"/>
    </source>
</evidence>
<gene>
    <name evidence="11" type="primary">LOC107227950</name>
</gene>
<feature type="transmembrane region" description="Helical" evidence="7">
    <location>
        <begin position="565"/>
        <end position="588"/>
    </location>
</feature>
<keyword evidence="4" id="KW-0378">Hydrolase</keyword>
<dbReference type="InterPro" id="IPR000917">
    <property type="entry name" value="Sulfatase_N"/>
</dbReference>
<dbReference type="OrthoDB" id="103349at2759"/>
<comment type="cofactor">
    <cofactor evidence="1">
        <name>Ca(2+)</name>
        <dbReference type="ChEBI" id="CHEBI:29108"/>
    </cofactor>
</comment>
<evidence type="ECO:0000256" key="4">
    <source>
        <dbReference type="ARBA" id="ARBA00022801"/>
    </source>
</evidence>
<keyword evidence="7" id="KW-0812">Transmembrane</keyword>
<feature type="signal peptide" evidence="8">
    <location>
        <begin position="1"/>
        <end position="17"/>
    </location>
</feature>
<dbReference type="Proteomes" id="UP000829291">
    <property type="component" value="Chromosome 2"/>
</dbReference>
<dbReference type="RefSeq" id="XP_015524764.1">
    <property type="nucleotide sequence ID" value="XM_015669278.2"/>
</dbReference>
<keyword evidence="7" id="KW-0472">Membrane</keyword>
<dbReference type="InterPro" id="IPR017850">
    <property type="entry name" value="Alkaline_phosphatase_core_sf"/>
</dbReference>
<keyword evidence="3" id="KW-0479">Metal-binding</keyword>
<protein>
    <submittedName>
        <fullName evidence="11">Arylsulfatase B</fullName>
    </submittedName>
</protein>
<evidence type="ECO:0000313" key="11">
    <source>
        <dbReference type="RefSeq" id="XP_015524764.1"/>
    </source>
</evidence>
<name>A0A6J0CFF5_NEOLC</name>
<evidence type="ECO:0000256" key="3">
    <source>
        <dbReference type="ARBA" id="ARBA00022723"/>
    </source>
</evidence>
<organism evidence="11">
    <name type="scientific">Neodiprion lecontei</name>
    <name type="common">Redheaded pine sawfly</name>
    <dbReference type="NCBI Taxonomy" id="441921"/>
    <lineage>
        <taxon>Eukaryota</taxon>
        <taxon>Metazoa</taxon>
        <taxon>Ecdysozoa</taxon>
        <taxon>Arthropoda</taxon>
        <taxon>Hexapoda</taxon>
        <taxon>Insecta</taxon>
        <taxon>Pterygota</taxon>
        <taxon>Neoptera</taxon>
        <taxon>Endopterygota</taxon>
        <taxon>Hymenoptera</taxon>
        <taxon>Tenthredinoidea</taxon>
        <taxon>Diprionidae</taxon>
        <taxon>Diprioninae</taxon>
        <taxon>Neodiprion</taxon>
    </lineage>
</organism>
<dbReference type="AlphaFoldDB" id="A0A6J0CFF5"/>
<keyword evidence="6" id="KW-0325">Glycoprotein</keyword>
<dbReference type="GO" id="GO:0008484">
    <property type="term" value="F:sulfuric ester hydrolase activity"/>
    <property type="evidence" value="ECO:0007669"/>
    <property type="project" value="InterPro"/>
</dbReference>
<evidence type="ECO:0000256" key="1">
    <source>
        <dbReference type="ARBA" id="ARBA00001913"/>
    </source>
</evidence>
<keyword evidence="8" id="KW-0732">Signal</keyword>
<dbReference type="InterPro" id="IPR047115">
    <property type="entry name" value="ARSB"/>
</dbReference>
<dbReference type="InterPro" id="IPR024607">
    <property type="entry name" value="Sulfatase_CS"/>
</dbReference>
<proteinExistence type="inferred from homology"/>
<evidence type="ECO:0000313" key="10">
    <source>
        <dbReference type="Proteomes" id="UP000829291"/>
    </source>
</evidence>